<dbReference type="NCBIfam" id="TIGR03544">
    <property type="entry name" value="DivI1A_domain"/>
    <property type="match status" value="1"/>
</dbReference>
<feature type="region of interest" description="Disordered" evidence="1">
    <location>
        <begin position="102"/>
        <end position="153"/>
    </location>
</feature>
<dbReference type="Proteomes" id="UP001226389">
    <property type="component" value="Unassembled WGS sequence"/>
</dbReference>
<protein>
    <submittedName>
        <fullName evidence="2">DivIVA domain-containing protein</fullName>
    </submittedName>
</protein>
<name>A0ABT9UCV3_9MICC</name>
<dbReference type="EMBL" id="JAUSSY010000002">
    <property type="protein sequence ID" value="MDQ0117485.1"/>
    <property type="molecule type" value="Genomic_DNA"/>
</dbReference>
<proteinExistence type="predicted"/>
<gene>
    <name evidence="2" type="ORF">J2T22_000655</name>
</gene>
<organism evidence="2 3">
    <name type="scientific">Pseudarthrobacter defluvii</name>
    <dbReference type="NCBI Taxonomy" id="410837"/>
    <lineage>
        <taxon>Bacteria</taxon>
        <taxon>Bacillati</taxon>
        <taxon>Actinomycetota</taxon>
        <taxon>Actinomycetes</taxon>
        <taxon>Micrococcales</taxon>
        <taxon>Micrococcaceae</taxon>
        <taxon>Pseudarthrobacter</taxon>
    </lineage>
</organism>
<evidence type="ECO:0000256" key="1">
    <source>
        <dbReference type="SAM" id="MobiDB-lite"/>
    </source>
</evidence>
<accession>A0ABT9UCV3</accession>
<keyword evidence="3" id="KW-1185">Reference proteome</keyword>
<evidence type="ECO:0000313" key="2">
    <source>
        <dbReference type="EMBL" id="MDQ0117485.1"/>
    </source>
</evidence>
<dbReference type="Gene3D" id="6.10.250.660">
    <property type="match status" value="1"/>
</dbReference>
<dbReference type="InterPro" id="IPR019933">
    <property type="entry name" value="DivIVA_domain"/>
</dbReference>
<evidence type="ECO:0000313" key="3">
    <source>
        <dbReference type="Proteomes" id="UP001226389"/>
    </source>
</evidence>
<reference evidence="2 3" key="1">
    <citation type="submission" date="2023-07" db="EMBL/GenBank/DDBJ databases">
        <title>Sorghum-associated microbial communities from plants grown in Nebraska, USA.</title>
        <authorList>
            <person name="Schachtman D."/>
        </authorList>
    </citation>
    <scope>NUCLEOTIDE SEQUENCE [LARGE SCALE GENOMIC DNA]</scope>
    <source>
        <strain evidence="2 3">DS994</strain>
    </source>
</reference>
<comment type="caution">
    <text evidence="2">The sequence shown here is derived from an EMBL/GenBank/DDBJ whole genome shotgun (WGS) entry which is preliminary data.</text>
</comment>
<dbReference type="RefSeq" id="WP_307488337.1">
    <property type="nucleotide sequence ID" value="NZ_JAUSSY010000002.1"/>
</dbReference>
<sequence length="153" mass="16191">MSFFLVFLAVVLVAVVLWAGLGRRSRKPDGAALPVLLGGFEEPPANLPPVLLPERAVPEDVTRLRFSLGLRGYRMDQVDQVLDELRDQLAARDAELAELRDRLAAREAQTGAGPGQPDDGGLPAPGTVREVPDAGEGGNQAVHEGAAPRKGGL</sequence>